<dbReference type="Proteomes" id="UP000663852">
    <property type="component" value="Unassembled WGS sequence"/>
</dbReference>
<keyword evidence="3" id="KW-1185">Reference proteome</keyword>
<dbReference type="EMBL" id="CAJNOR010000787">
    <property type="protein sequence ID" value="CAF1007309.1"/>
    <property type="molecule type" value="Genomic_DNA"/>
</dbReference>
<evidence type="ECO:0000313" key="1">
    <source>
        <dbReference type="EMBL" id="CAF1007309.1"/>
    </source>
</evidence>
<comment type="caution">
    <text evidence="1">The sequence shown here is derived from an EMBL/GenBank/DDBJ whole genome shotgun (WGS) entry which is preliminary data.</text>
</comment>
<accession>A0A814H8D5</accession>
<protein>
    <submittedName>
        <fullName evidence="1">Uncharacterized protein</fullName>
    </submittedName>
</protein>
<name>A0A814H8D5_ADIRI</name>
<dbReference type="EMBL" id="CAJNOJ010000113">
    <property type="protein sequence ID" value="CAF1138101.1"/>
    <property type="molecule type" value="Genomic_DNA"/>
</dbReference>
<dbReference type="AlphaFoldDB" id="A0A814H8D5"/>
<organism evidence="1 3">
    <name type="scientific">Adineta ricciae</name>
    <name type="common">Rotifer</name>
    <dbReference type="NCBI Taxonomy" id="249248"/>
    <lineage>
        <taxon>Eukaryota</taxon>
        <taxon>Metazoa</taxon>
        <taxon>Spiralia</taxon>
        <taxon>Gnathifera</taxon>
        <taxon>Rotifera</taxon>
        <taxon>Eurotatoria</taxon>
        <taxon>Bdelloidea</taxon>
        <taxon>Adinetida</taxon>
        <taxon>Adinetidae</taxon>
        <taxon>Adineta</taxon>
    </lineage>
</organism>
<dbReference type="OrthoDB" id="9970339at2759"/>
<evidence type="ECO:0000313" key="3">
    <source>
        <dbReference type="Proteomes" id="UP000663828"/>
    </source>
</evidence>
<dbReference type="Proteomes" id="UP000663828">
    <property type="component" value="Unassembled WGS sequence"/>
</dbReference>
<sequence>MTKIMRYVPDDFLSELYLFSSDDSAQLLIHGLPLNSTPNEGFVTFSDGNSRYLSLLMNLLDSVHQFSTRPVIVYGIDIDLEFDPERYPRLIQRRLSRNDCGPSIYFCKIYAIIESKLDYGVHLEADSVVNWHIDVLFDVVHRWPYPLPLAPRHPDDPENYYMFFRKHRISRRRRLTPYVHAQFSWNYRAYPFFRHALKLMREGDFMAANFDETGINILLWKAKANHTFCKIDPFFTYLPAYERNQLTCDKYCHTAFIFVHGSKIYGEMRDVFHRLITHAGSPYIQTRANGFHYLNETQYTCCYPDSQPSPIHPLLCEYRK</sequence>
<proteinExistence type="predicted"/>
<gene>
    <name evidence="2" type="ORF">EDS130_LOCUS21931</name>
    <name evidence="1" type="ORF">XAT740_LOCUS13533</name>
</gene>
<reference evidence="1" key="1">
    <citation type="submission" date="2021-02" db="EMBL/GenBank/DDBJ databases">
        <authorList>
            <person name="Nowell W R."/>
        </authorList>
    </citation>
    <scope>NUCLEOTIDE SEQUENCE</scope>
</reference>
<evidence type="ECO:0000313" key="2">
    <source>
        <dbReference type="EMBL" id="CAF1138101.1"/>
    </source>
</evidence>